<reference evidence="1 2" key="1">
    <citation type="journal article" date="2020" name="BMC Genomics">
        <title>Intraspecific diversification of the crop wild relative Brassica cretica Lam. using demographic model selection.</title>
        <authorList>
            <person name="Kioukis A."/>
            <person name="Michalopoulou V.A."/>
            <person name="Briers L."/>
            <person name="Pirintsos S."/>
            <person name="Studholme D.J."/>
            <person name="Pavlidis P."/>
            <person name="Sarris P.F."/>
        </authorList>
    </citation>
    <scope>NUCLEOTIDE SEQUENCE [LARGE SCALE GENOMIC DNA]</scope>
    <source>
        <strain evidence="2">cv. PFS-1207/04</strain>
    </source>
</reference>
<accession>A0ABQ7D006</accession>
<organism evidence="1 2">
    <name type="scientific">Brassica cretica</name>
    <name type="common">Mustard</name>
    <dbReference type="NCBI Taxonomy" id="69181"/>
    <lineage>
        <taxon>Eukaryota</taxon>
        <taxon>Viridiplantae</taxon>
        <taxon>Streptophyta</taxon>
        <taxon>Embryophyta</taxon>
        <taxon>Tracheophyta</taxon>
        <taxon>Spermatophyta</taxon>
        <taxon>Magnoliopsida</taxon>
        <taxon>eudicotyledons</taxon>
        <taxon>Gunneridae</taxon>
        <taxon>Pentapetalae</taxon>
        <taxon>rosids</taxon>
        <taxon>malvids</taxon>
        <taxon>Brassicales</taxon>
        <taxon>Brassicaceae</taxon>
        <taxon>Brassiceae</taxon>
        <taxon>Brassica</taxon>
    </lineage>
</organism>
<comment type="caution">
    <text evidence="1">The sequence shown here is derived from an EMBL/GenBank/DDBJ whole genome shotgun (WGS) entry which is preliminary data.</text>
</comment>
<evidence type="ECO:0000313" key="1">
    <source>
        <dbReference type="EMBL" id="KAF3564947.1"/>
    </source>
</evidence>
<dbReference type="EMBL" id="QGKV02000759">
    <property type="protein sequence ID" value="KAF3564947.1"/>
    <property type="molecule type" value="Genomic_DNA"/>
</dbReference>
<dbReference type="Proteomes" id="UP000266723">
    <property type="component" value="Unassembled WGS sequence"/>
</dbReference>
<evidence type="ECO:0000313" key="2">
    <source>
        <dbReference type="Proteomes" id="UP000266723"/>
    </source>
</evidence>
<keyword evidence="2" id="KW-1185">Reference proteome</keyword>
<name>A0ABQ7D006_BRACR</name>
<gene>
    <name evidence="1" type="ORF">DY000_02018395</name>
</gene>
<proteinExistence type="predicted"/>
<sequence>MEHKDLNNLIALAVAEQLFLFQFRTSDHMGVKSMIIRITSWGLRRWSSYSLEDGRSLERLPDSNK</sequence>
<protein>
    <submittedName>
        <fullName evidence="1">Uncharacterized protein</fullName>
    </submittedName>
</protein>